<evidence type="ECO:0000256" key="3">
    <source>
        <dbReference type="ARBA" id="ARBA00022722"/>
    </source>
</evidence>
<dbReference type="SUPFAM" id="SSF101744">
    <property type="entry name" value="Rof/RNase P subunit-like"/>
    <property type="match status" value="1"/>
</dbReference>
<dbReference type="EMBL" id="CP104003">
    <property type="protein sequence ID" value="UWM56683.1"/>
    <property type="molecule type" value="Genomic_DNA"/>
</dbReference>
<dbReference type="RefSeq" id="WP_260643797.1">
    <property type="nucleotide sequence ID" value="NZ_CP104003.1"/>
</dbReference>
<dbReference type="Gene3D" id="2.30.30.210">
    <property type="entry name" value="Ribonuclease P/MRP, subunit p29"/>
    <property type="match status" value="1"/>
</dbReference>
<evidence type="ECO:0000313" key="8">
    <source>
        <dbReference type="Proteomes" id="UP001057580"/>
    </source>
</evidence>
<keyword evidence="1 6" id="KW-0963">Cytoplasm</keyword>
<evidence type="ECO:0000256" key="1">
    <source>
        <dbReference type="ARBA" id="ARBA00022490"/>
    </source>
</evidence>
<reference evidence="7" key="1">
    <citation type="submission" date="2022-09" db="EMBL/GenBank/DDBJ databases">
        <title>Diverse halophilic archaea isolated from saline environments.</title>
        <authorList>
            <person name="Cui H.-L."/>
        </authorList>
    </citation>
    <scope>NUCLEOTIDE SEQUENCE</scope>
    <source>
        <strain evidence="7">ZS-35-S2</strain>
    </source>
</reference>
<evidence type="ECO:0000256" key="4">
    <source>
        <dbReference type="ARBA" id="ARBA00022759"/>
    </source>
</evidence>
<gene>
    <name evidence="6" type="primary">rnp1</name>
    <name evidence="7" type="ORF">N0B31_10385</name>
</gene>
<dbReference type="KEGG" id="ssai:N0B31_10385"/>
<evidence type="ECO:0000256" key="2">
    <source>
        <dbReference type="ARBA" id="ARBA00022694"/>
    </source>
</evidence>
<comment type="catalytic activity">
    <reaction evidence="6">
        <text>Endonucleolytic cleavage of RNA, removing 5'-extranucleotides from tRNA precursor.</text>
        <dbReference type="EC" id="3.1.26.5"/>
    </reaction>
</comment>
<evidence type="ECO:0000256" key="6">
    <source>
        <dbReference type="HAMAP-Rule" id="MF_00754"/>
    </source>
</evidence>
<dbReference type="GO" id="GO:0001682">
    <property type="term" value="P:tRNA 5'-leader removal"/>
    <property type="evidence" value="ECO:0007669"/>
    <property type="project" value="UniProtKB-UniRule"/>
</dbReference>
<comment type="similarity">
    <text evidence="6">Belongs to the eukaryotic/archaeal RNase P protein component 1 family.</text>
</comment>
<proteinExistence type="inferred from homology"/>
<comment type="subcellular location">
    <subcellularLocation>
        <location evidence="6">Cytoplasm</location>
    </subcellularLocation>
</comment>
<dbReference type="InterPro" id="IPR036980">
    <property type="entry name" value="RNase_P/MRP_Rpp29_sf"/>
</dbReference>
<dbReference type="AlphaFoldDB" id="A0A9E7R7J0"/>
<dbReference type="InterPro" id="IPR023534">
    <property type="entry name" value="Rof/RNase_P-like"/>
</dbReference>
<comment type="subunit">
    <text evidence="6">Consists of a catalytic RNA component and at least 4-5 protein subunits.</text>
</comment>
<accession>A0A9E7R7J0</accession>
<keyword evidence="3 6" id="KW-0540">Nuclease</keyword>
<dbReference type="Proteomes" id="UP001057580">
    <property type="component" value="Chromosome"/>
</dbReference>
<dbReference type="InterPro" id="IPR023538">
    <property type="entry name" value="RNP1"/>
</dbReference>
<protein>
    <recommendedName>
        <fullName evidence="6">Ribonuclease P protein component 1</fullName>
        <shortName evidence="6">RNase P component 1</shortName>
        <ecNumber evidence="6">3.1.26.5</ecNumber>
    </recommendedName>
    <alternativeName>
        <fullName evidence="6">Rpp29</fullName>
    </alternativeName>
</protein>
<dbReference type="HAMAP" id="MF_00754">
    <property type="entry name" value="RNase_P_1"/>
    <property type="match status" value="1"/>
</dbReference>
<sequence>MLTAETLPRHELAGLRVRVVEARHEGYVGVAGDVVDETRNTLLIGASRMQVPKADCTFEFELDDGTYVTVEGARLVADPARRTEVTGDSKWR</sequence>
<organism evidence="7 8">
    <name type="scientific">Salinirubellus salinus</name>
    <dbReference type="NCBI Taxonomy" id="1364945"/>
    <lineage>
        <taxon>Archaea</taxon>
        <taxon>Methanobacteriati</taxon>
        <taxon>Methanobacteriota</taxon>
        <taxon>Stenosarchaea group</taxon>
        <taxon>Halobacteria</taxon>
        <taxon>Halobacteriales</taxon>
        <taxon>Natronomonadaceae</taxon>
        <taxon>Salinirubellus</taxon>
    </lineage>
</organism>
<dbReference type="GO" id="GO:0003723">
    <property type="term" value="F:RNA binding"/>
    <property type="evidence" value="ECO:0007669"/>
    <property type="project" value="InterPro"/>
</dbReference>
<dbReference type="GeneID" id="74942833"/>
<keyword evidence="8" id="KW-1185">Reference proteome</keyword>
<comment type="function">
    <text evidence="6">Part of ribonuclease P, a protein complex that generates mature tRNA molecules by cleaving their 5'-ends.</text>
</comment>
<evidence type="ECO:0000256" key="5">
    <source>
        <dbReference type="ARBA" id="ARBA00022801"/>
    </source>
</evidence>
<dbReference type="SMART" id="SM00538">
    <property type="entry name" value="POP4"/>
    <property type="match status" value="1"/>
</dbReference>
<keyword evidence="2 6" id="KW-0819">tRNA processing</keyword>
<dbReference type="GO" id="GO:0005737">
    <property type="term" value="C:cytoplasm"/>
    <property type="evidence" value="ECO:0007669"/>
    <property type="project" value="UniProtKB-SubCell"/>
</dbReference>
<keyword evidence="5 6" id="KW-0378">Hydrolase</keyword>
<dbReference type="InterPro" id="IPR002730">
    <property type="entry name" value="Rpp29/RNP1"/>
</dbReference>
<name>A0A9E7R7J0_9EURY</name>
<evidence type="ECO:0000313" key="7">
    <source>
        <dbReference type="EMBL" id="UWM56683.1"/>
    </source>
</evidence>
<dbReference type="EC" id="3.1.26.5" evidence="6"/>
<dbReference type="Pfam" id="PF01868">
    <property type="entry name" value="RNase_P-MRP_p29"/>
    <property type="match status" value="1"/>
</dbReference>
<dbReference type="GO" id="GO:0030677">
    <property type="term" value="C:ribonuclease P complex"/>
    <property type="evidence" value="ECO:0007669"/>
    <property type="project" value="UniProtKB-UniRule"/>
</dbReference>
<keyword evidence="4 6" id="KW-0255">Endonuclease</keyword>
<dbReference type="GO" id="GO:0004526">
    <property type="term" value="F:ribonuclease P activity"/>
    <property type="evidence" value="ECO:0007669"/>
    <property type="project" value="UniProtKB-UniRule"/>
</dbReference>